<organism evidence="1 2">
    <name type="scientific">Methylotuvimicrobium buryatense</name>
    <name type="common">Methylomicrobium buryatense</name>
    <dbReference type="NCBI Taxonomy" id="95641"/>
    <lineage>
        <taxon>Bacteria</taxon>
        <taxon>Pseudomonadati</taxon>
        <taxon>Pseudomonadota</taxon>
        <taxon>Gammaproteobacteria</taxon>
        <taxon>Methylococcales</taxon>
        <taxon>Methylococcaceae</taxon>
        <taxon>Methylotuvimicrobium</taxon>
    </lineage>
</organism>
<proteinExistence type="predicted"/>
<keyword evidence="2" id="KW-1185">Reference proteome</keyword>
<gene>
    <name evidence="1" type="ORF">EQU24_03085</name>
</gene>
<dbReference type="EMBL" id="CP035467">
    <property type="protein sequence ID" value="QCW81345.1"/>
    <property type="molecule type" value="Genomic_DNA"/>
</dbReference>
<reference evidence="2" key="1">
    <citation type="journal article" date="2019" name="J. Bacteriol.">
        <title>A Mutagenic Screen Identifies a TonB-Dependent Receptor Required for the Lanthanide Metal Switch in the Type I Methanotroph 'Methylotuvimicrobium buryatense' 5GB1C.</title>
        <authorList>
            <person name="Groom J.D."/>
            <person name="Ford S.M."/>
            <person name="Pesesky M.W."/>
            <person name="Lidstrom M.E."/>
        </authorList>
    </citation>
    <scope>NUCLEOTIDE SEQUENCE [LARGE SCALE GENOMIC DNA]</scope>
    <source>
        <strain evidence="2">5GB1C</strain>
    </source>
</reference>
<dbReference type="KEGG" id="mbur:EQU24_03085"/>
<accession>A0A4V1IJG7</accession>
<name>A0A4V1IJG7_METBY</name>
<dbReference type="OrthoDB" id="5576335at2"/>
<evidence type="ECO:0000313" key="2">
    <source>
        <dbReference type="Proteomes" id="UP000305881"/>
    </source>
</evidence>
<evidence type="ECO:0000313" key="1">
    <source>
        <dbReference type="EMBL" id="QCW81345.1"/>
    </source>
</evidence>
<dbReference type="Proteomes" id="UP000305881">
    <property type="component" value="Chromosome"/>
</dbReference>
<dbReference type="STRING" id="675511.GCA_000341735_00740"/>
<sequence>MSAARQIFAPAKSAFMPSMAIRFRRQAYMDVFTASCQASHRTAVKPTTCRSYFVHIPSDLSASFKKASCLLIERSYTTKRR</sequence>
<protein>
    <submittedName>
        <fullName evidence="1">Uncharacterized protein</fullName>
    </submittedName>
</protein>
<dbReference type="AlphaFoldDB" id="A0A4V1IJG7"/>